<dbReference type="PANTHER" id="PTHR37937">
    <property type="entry name" value="CONJUGATIVE TRANSFER: DNA TRANSPORT"/>
    <property type="match status" value="1"/>
</dbReference>
<keyword evidence="3 7" id="KW-0812">Transmembrane</keyword>
<evidence type="ECO:0000256" key="7">
    <source>
        <dbReference type="SAM" id="Phobius"/>
    </source>
</evidence>
<dbReference type="PANTHER" id="PTHR37937:SF1">
    <property type="entry name" value="CONJUGATIVE TRANSFER: DNA TRANSPORT"/>
    <property type="match status" value="1"/>
</dbReference>
<name>A8ZR22_ACAM1</name>
<reference evidence="9 10" key="1">
    <citation type="journal article" date="2008" name="Proc. Natl. Acad. Sci. U.S.A.">
        <title>Niche adaptation and genome expansion in the chlorophyll d-producing cyanobacterium Acaryochloris marina.</title>
        <authorList>
            <person name="Swingley W.D."/>
            <person name="Chen M."/>
            <person name="Cheung P.C."/>
            <person name="Conrad A.L."/>
            <person name="Dejesa L.C."/>
            <person name="Hao J."/>
            <person name="Honchak B.M."/>
            <person name="Karbach L.E."/>
            <person name="Kurdoglu A."/>
            <person name="Lahiri S."/>
            <person name="Mastrian S.D."/>
            <person name="Miyashita H."/>
            <person name="Page L."/>
            <person name="Ramakrishna P."/>
            <person name="Satoh S."/>
            <person name="Sattley W.M."/>
            <person name="Shimada Y."/>
            <person name="Taylor H.L."/>
            <person name="Tomo T."/>
            <person name="Tsuchiya T."/>
            <person name="Wang Z.T."/>
            <person name="Raymond J."/>
            <person name="Mimuro M."/>
            <person name="Blankenship R.E."/>
            <person name="Touchman J.W."/>
        </authorList>
    </citation>
    <scope>NUCLEOTIDE SEQUENCE [LARGE SCALE GENOMIC DNA]</scope>
    <source>
        <strain evidence="10">MBIC 11017</strain>
        <plasmid evidence="10">Plasmid pREB8</plasmid>
    </source>
</reference>
<evidence type="ECO:0000256" key="3">
    <source>
        <dbReference type="ARBA" id="ARBA00022692"/>
    </source>
</evidence>
<keyword evidence="10" id="KW-1185">Reference proteome</keyword>
<dbReference type="GO" id="GO:0005886">
    <property type="term" value="C:plasma membrane"/>
    <property type="evidence" value="ECO:0007669"/>
    <property type="project" value="UniProtKB-SubCell"/>
</dbReference>
<protein>
    <recommendedName>
        <fullName evidence="8">TraD/TraG TraM recognition site domain-containing protein</fullName>
    </recommendedName>
</protein>
<dbReference type="InterPro" id="IPR027417">
    <property type="entry name" value="P-loop_NTPase"/>
</dbReference>
<feature type="region of interest" description="Disordered" evidence="6">
    <location>
        <begin position="576"/>
        <end position="600"/>
    </location>
</feature>
<evidence type="ECO:0000256" key="5">
    <source>
        <dbReference type="ARBA" id="ARBA00023136"/>
    </source>
</evidence>
<evidence type="ECO:0000256" key="6">
    <source>
        <dbReference type="SAM" id="MobiDB-lite"/>
    </source>
</evidence>
<organism evidence="9 10">
    <name type="scientific">Acaryochloris marina (strain MBIC 11017)</name>
    <dbReference type="NCBI Taxonomy" id="329726"/>
    <lineage>
        <taxon>Bacteria</taxon>
        <taxon>Bacillati</taxon>
        <taxon>Cyanobacteriota</taxon>
        <taxon>Cyanophyceae</taxon>
        <taxon>Acaryochloridales</taxon>
        <taxon>Acaryochloridaceae</taxon>
        <taxon>Acaryochloris</taxon>
    </lineage>
</organism>
<dbReference type="AlphaFoldDB" id="A8ZR22"/>
<dbReference type="KEGG" id="amr:AM1_H0108"/>
<dbReference type="Pfam" id="PF12696">
    <property type="entry name" value="TraG-D_C"/>
    <property type="match status" value="1"/>
</dbReference>
<sequence>MPQQTTQPAPEYRGFHNIPINYGWLTVGFLSIVFIIWLSTLNRRRTQIPEGMPNAREATPKEIKEGSNKARLIRAEGDIEKSAIQLNPETGITLGPINPGGLVSGKSGGGKTESFALRLIESLAEDGASLLISDIKGELMEKTAAYLHDLGYDIHFLAPGIKETSKYSVEKLPFSGGLNLLDLIANDEDLAGTLELTRGININAAENYERRHQYFGPQSDLLQQSMMLGAKSSEYADMLMVWELMGLNNIAERLAAAKDNDKMGKGLPYFMTHLSRGLRTVAHSSSSANPGPTIQSTASQNWVQFLDPEIARCMTKTTIPLDLTGKQAIFFRINEDQLEATKTYLAAAIHMLVKRNIRYTRKRQNNLGVIIEEASFTLFPDAKKWSALGRQNGLLLWMIYQQEEQMQELYGEKRWESTAANLPSRIYMNQGSYKSNQVIASRLGKKTIISTTENESFGSNRSRSRNDSFQQVDLMTADRLDAMKKPGQCIIVDASTNGHPIIYEKKQLPYDKNSSQAKIREQCKDAWRENILPSLQEEHQKHFGMINVQVAMENRAAAAEDLLPPSEYYAIEEEAAEIDAEEATEDTTDIDEQEDIQDAA</sequence>
<feature type="domain" description="TraD/TraG TraM recognition site" evidence="8">
    <location>
        <begin position="369"/>
        <end position="485"/>
    </location>
</feature>
<evidence type="ECO:0000256" key="1">
    <source>
        <dbReference type="ARBA" id="ARBA00004651"/>
    </source>
</evidence>
<dbReference type="HOGENOM" id="CLU_026359_0_0_3"/>
<keyword evidence="2" id="KW-1003">Cell membrane</keyword>
<dbReference type="Gene3D" id="3.40.50.300">
    <property type="entry name" value="P-loop containing nucleotide triphosphate hydrolases"/>
    <property type="match status" value="2"/>
</dbReference>
<dbReference type="CDD" id="cd01127">
    <property type="entry name" value="TrwB_TraG_TraD_VirD4"/>
    <property type="match status" value="1"/>
</dbReference>
<dbReference type="SUPFAM" id="SSF52540">
    <property type="entry name" value="P-loop containing nucleoside triphosphate hydrolases"/>
    <property type="match status" value="1"/>
</dbReference>
<keyword evidence="5 7" id="KW-0472">Membrane</keyword>
<evidence type="ECO:0000313" key="9">
    <source>
        <dbReference type="EMBL" id="ABW33458.1"/>
    </source>
</evidence>
<proteinExistence type="predicted"/>
<evidence type="ECO:0000313" key="10">
    <source>
        <dbReference type="Proteomes" id="UP000000268"/>
    </source>
</evidence>
<dbReference type="EMBL" id="CP000845">
    <property type="protein sequence ID" value="ABW33458.1"/>
    <property type="molecule type" value="Genomic_DNA"/>
</dbReference>
<comment type="subcellular location">
    <subcellularLocation>
        <location evidence="1">Cell membrane</location>
        <topology evidence="1">Multi-pass membrane protein</topology>
    </subcellularLocation>
</comment>
<evidence type="ECO:0000256" key="4">
    <source>
        <dbReference type="ARBA" id="ARBA00022989"/>
    </source>
</evidence>
<keyword evidence="9" id="KW-0614">Plasmid</keyword>
<feature type="transmembrane region" description="Helical" evidence="7">
    <location>
        <begin position="20"/>
        <end position="38"/>
    </location>
</feature>
<dbReference type="InterPro" id="IPR051539">
    <property type="entry name" value="T4SS-coupling_protein"/>
</dbReference>
<accession>A8ZR22</accession>
<dbReference type="InterPro" id="IPR032689">
    <property type="entry name" value="TraG-D_C"/>
</dbReference>
<evidence type="ECO:0000256" key="2">
    <source>
        <dbReference type="ARBA" id="ARBA00022475"/>
    </source>
</evidence>
<gene>
    <name evidence="9" type="ordered locus">AM1_H0108</name>
</gene>
<evidence type="ECO:0000259" key="8">
    <source>
        <dbReference type="Pfam" id="PF12696"/>
    </source>
</evidence>
<keyword evidence="4 7" id="KW-1133">Transmembrane helix</keyword>
<geneLocation type="plasmid" evidence="9 10">
    <name>pREB8</name>
</geneLocation>
<dbReference type="Proteomes" id="UP000000268">
    <property type="component" value="Plasmid pREB8"/>
</dbReference>
<dbReference type="OrthoDB" id="102453at2"/>
<dbReference type="RefSeq" id="WP_012168517.1">
    <property type="nucleotide sequence ID" value="NC_009933.1"/>
</dbReference>